<feature type="domain" description="N-acetyltransferase" evidence="1">
    <location>
        <begin position="1"/>
        <end position="173"/>
    </location>
</feature>
<dbReference type="EMBL" id="JAUSUA010000006">
    <property type="protein sequence ID" value="MDQ0208628.1"/>
    <property type="molecule type" value="Genomic_DNA"/>
</dbReference>
<reference evidence="2 3" key="1">
    <citation type="submission" date="2023-07" db="EMBL/GenBank/DDBJ databases">
        <title>Genomic Encyclopedia of Type Strains, Phase IV (KMG-IV): sequencing the most valuable type-strain genomes for metagenomic binning, comparative biology and taxonomic classification.</title>
        <authorList>
            <person name="Goeker M."/>
        </authorList>
    </citation>
    <scope>NUCLEOTIDE SEQUENCE [LARGE SCALE GENOMIC DNA]</scope>
    <source>
        <strain evidence="2 3">DSM 19154</strain>
    </source>
</reference>
<dbReference type="CDD" id="cd04301">
    <property type="entry name" value="NAT_SF"/>
    <property type="match status" value="1"/>
</dbReference>
<dbReference type="InterPro" id="IPR016181">
    <property type="entry name" value="Acyl_CoA_acyltransferase"/>
</dbReference>
<evidence type="ECO:0000313" key="3">
    <source>
        <dbReference type="Proteomes" id="UP001225034"/>
    </source>
</evidence>
<accession>A0ABT9YLA3</accession>
<name>A0ABT9YLA3_9BACI</name>
<dbReference type="PROSITE" id="PS51186">
    <property type="entry name" value="GNAT"/>
    <property type="match status" value="1"/>
</dbReference>
<dbReference type="Proteomes" id="UP001225034">
    <property type="component" value="Unassembled WGS sequence"/>
</dbReference>
<proteinExistence type="predicted"/>
<keyword evidence="3" id="KW-1185">Reference proteome</keyword>
<protein>
    <submittedName>
        <fullName evidence="2">Ribosomal protein S18 acetylase RimI-like enzyme</fullName>
    </submittedName>
</protein>
<gene>
    <name evidence="2" type="ORF">J2S05_003440</name>
</gene>
<evidence type="ECO:0000259" key="1">
    <source>
        <dbReference type="PROSITE" id="PS51186"/>
    </source>
</evidence>
<dbReference type="SUPFAM" id="SSF55729">
    <property type="entry name" value="Acyl-CoA N-acyltransferases (Nat)"/>
    <property type="match status" value="1"/>
</dbReference>
<dbReference type="Gene3D" id="3.40.630.30">
    <property type="match status" value="1"/>
</dbReference>
<sequence>MKIELVTEETKDCLKLPNETFQLFGELVVTKPNDKWEYHEKYFNEPKEKVFPEENYSFETINENGFAVAAFDQDQCVGLAIFETGWNKYCYLSDLKVNANYRRSGISKDMLDFAITIASKKNCKGLSTIAQAYNLAANKFYLKYGFEIGGLDTRNYEFTSERGNSDIYYYFNF</sequence>
<evidence type="ECO:0000313" key="2">
    <source>
        <dbReference type="EMBL" id="MDQ0208628.1"/>
    </source>
</evidence>
<dbReference type="InterPro" id="IPR000182">
    <property type="entry name" value="GNAT_dom"/>
</dbReference>
<dbReference type="RefSeq" id="WP_306984838.1">
    <property type="nucleotide sequence ID" value="NZ_JAUSUA010000006.1"/>
</dbReference>
<organism evidence="2 3">
    <name type="scientific">Alkalicoccobacillus murimartini</name>
    <dbReference type="NCBI Taxonomy" id="171685"/>
    <lineage>
        <taxon>Bacteria</taxon>
        <taxon>Bacillati</taxon>
        <taxon>Bacillota</taxon>
        <taxon>Bacilli</taxon>
        <taxon>Bacillales</taxon>
        <taxon>Bacillaceae</taxon>
        <taxon>Alkalicoccobacillus</taxon>
    </lineage>
</organism>
<comment type="caution">
    <text evidence="2">The sequence shown here is derived from an EMBL/GenBank/DDBJ whole genome shotgun (WGS) entry which is preliminary data.</text>
</comment>
<dbReference type="Pfam" id="PF00583">
    <property type="entry name" value="Acetyltransf_1"/>
    <property type="match status" value="1"/>
</dbReference>